<reference evidence="2 3" key="1">
    <citation type="submission" date="2018-03" db="EMBL/GenBank/DDBJ databases">
        <authorList>
            <person name="Guldener U."/>
        </authorList>
    </citation>
    <scope>NUCLEOTIDE SEQUENCE [LARGE SCALE GENOMIC DNA]</scope>
    <source>
        <strain evidence="2 3">DAOM196992</strain>
    </source>
</reference>
<gene>
    <name evidence="2" type="ORF">PSFLO_00341</name>
</gene>
<evidence type="ECO:0000313" key="3">
    <source>
        <dbReference type="Proteomes" id="UP000323386"/>
    </source>
</evidence>
<dbReference type="AlphaFoldDB" id="A0A5C3ESN8"/>
<protein>
    <submittedName>
        <fullName evidence="2">Uncharacterized protein</fullName>
    </submittedName>
</protein>
<feature type="region of interest" description="Disordered" evidence="1">
    <location>
        <begin position="41"/>
        <end position="120"/>
    </location>
</feature>
<organism evidence="2 3">
    <name type="scientific">Pseudozyma flocculosa</name>
    <dbReference type="NCBI Taxonomy" id="84751"/>
    <lineage>
        <taxon>Eukaryota</taxon>
        <taxon>Fungi</taxon>
        <taxon>Dikarya</taxon>
        <taxon>Basidiomycota</taxon>
        <taxon>Ustilaginomycotina</taxon>
        <taxon>Ustilaginomycetes</taxon>
        <taxon>Ustilaginales</taxon>
        <taxon>Ustilaginaceae</taxon>
        <taxon>Pseudozyma</taxon>
    </lineage>
</organism>
<feature type="compositionally biased region" description="Basic and acidic residues" evidence="1">
    <location>
        <begin position="85"/>
        <end position="94"/>
    </location>
</feature>
<evidence type="ECO:0000313" key="2">
    <source>
        <dbReference type="EMBL" id="SPO34870.1"/>
    </source>
</evidence>
<proteinExistence type="predicted"/>
<name>A0A5C3ESN8_9BASI</name>
<feature type="compositionally biased region" description="Low complexity" evidence="1">
    <location>
        <begin position="73"/>
        <end position="83"/>
    </location>
</feature>
<sequence>MAYRTTAACGWQHPRTVPEQDKGLAIVRPPQACLPACLPLLISRDDDDGDDEERGRARGRQVGTDVARRRPAAKPSQQASSASGRTDEKQEEQPKAGTRGPNFARGNFSPWAKPGQAGMTDVPAAWPLELLSRPPLFGRQAA</sequence>
<dbReference type="Proteomes" id="UP000323386">
    <property type="component" value="Unassembled WGS sequence"/>
</dbReference>
<dbReference type="EMBL" id="OOIP01000001">
    <property type="protein sequence ID" value="SPO34870.1"/>
    <property type="molecule type" value="Genomic_DNA"/>
</dbReference>
<keyword evidence="3" id="KW-1185">Reference proteome</keyword>
<accession>A0A5C3ESN8</accession>
<evidence type="ECO:0000256" key="1">
    <source>
        <dbReference type="SAM" id="MobiDB-lite"/>
    </source>
</evidence>